<protein>
    <recommendedName>
        <fullName evidence="3">F-box domain-containing protein</fullName>
    </recommendedName>
</protein>
<evidence type="ECO:0008006" key="3">
    <source>
        <dbReference type="Google" id="ProtNLM"/>
    </source>
</evidence>
<dbReference type="AlphaFoldDB" id="A0A9P6E568"/>
<name>A0A9P6E568_9AGAR</name>
<organism evidence="1 2">
    <name type="scientific">Crepidotus variabilis</name>
    <dbReference type="NCBI Taxonomy" id="179855"/>
    <lineage>
        <taxon>Eukaryota</taxon>
        <taxon>Fungi</taxon>
        <taxon>Dikarya</taxon>
        <taxon>Basidiomycota</taxon>
        <taxon>Agaricomycotina</taxon>
        <taxon>Agaricomycetes</taxon>
        <taxon>Agaricomycetidae</taxon>
        <taxon>Agaricales</taxon>
        <taxon>Agaricineae</taxon>
        <taxon>Crepidotaceae</taxon>
        <taxon>Crepidotus</taxon>
    </lineage>
</organism>
<dbReference type="EMBL" id="MU157936">
    <property type="protein sequence ID" value="KAF9522742.1"/>
    <property type="molecule type" value="Genomic_DNA"/>
</dbReference>
<sequence length="61" mass="7181">MQRQTSRSNWQQLAPRWTISSEINQQHDPLVNLLPIEIASLVFRYCLPDIPSFKSLKKLDE</sequence>
<evidence type="ECO:0000313" key="2">
    <source>
        <dbReference type="Proteomes" id="UP000807306"/>
    </source>
</evidence>
<gene>
    <name evidence="1" type="ORF">CPB83DRAFT_864050</name>
</gene>
<accession>A0A9P6E568</accession>
<reference evidence="1" key="1">
    <citation type="submission" date="2020-11" db="EMBL/GenBank/DDBJ databases">
        <authorList>
            <consortium name="DOE Joint Genome Institute"/>
            <person name="Ahrendt S."/>
            <person name="Riley R."/>
            <person name="Andreopoulos W."/>
            <person name="Labutti K."/>
            <person name="Pangilinan J."/>
            <person name="Ruiz-Duenas F.J."/>
            <person name="Barrasa J.M."/>
            <person name="Sanchez-Garcia M."/>
            <person name="Camarero S."/>
            <person name="Miyauchi S."/>
            <person name="Serrano A."/>
            <person name="Linde D."/>
            <person name="Babiker R."/>
            <person name="Drula E."/>
            <person name="Ayuso-Fernandez I."/>
            <person name="Pacheco R."/>
            <person name="Padilla G."/>
            <person name="Ferreira P."/>
            <person name="Barriuso J."/>
            <person name="Kellner H."/>
            <person name="Castanera R."/>
            <person name="Alfaro M."/>
            <person name="Ramirez L."/>
            <person name="Pisabarro A.G."/>
            <person name="Kuo A."/>
            <person name="Tritt A."/>
            <person name="Lipzen A."/>
            <person name="He G."/>
            <person name="Yan M."/>
            <person name="Ng V."/>
            <person name="Cullen D."/>
            <person name="Martin F."/>
            <person name="Rosso M.-N."/>
            <person name="Henrissat B."/>
            <person name="Hibbett D."/>
            <person name="Martinez A.T."/>
            <person name="Grigoriev I.V."/>
        </authorList>
    </citation>
    <scope>NUCLEOTIDE SEQUENCE</scope>
    <source>
        <strain evidence="1">CBS 506.95</strain>
    </source>
</reference>
<keyword evidence="2" id="KW-1185">Reference proteome</keyword>
<dbReference type="Proteomes" id="UP000807306">
    <property type="component" value="Unassembled WGS sequence"/>
</dbReference>
<comment type="caution">
    <text evidence="1">The sequence shown here is derived from an EMBL/GenBank/DDBJ whole genome shotgun (WGS) entry which is preliminary data.</text>
</comment>
<evidence type="ECO:0000313" key="1">
    <source>
        <dbReference type="EMBL" id="KAF9522742.1"/>
    </source>
</evidence>
<proteinExistence type="predicted"/>